<evidence type="ECO:0000313" key="2">
    <source>
        <dbReference type="EMBL" id="KAJ6035067.1"/>
    </source>
</evidence>
<evidence type="ECO:0000313" key="3">
    <source>
        <dbReference type="Proteomes" id="UP001219568"/>
    </source>
</evidence>
<keyword evidence="3" id="KW-1185">Reference proteome</keyword>
<accession>A0AAD6I795</accession>
<dbReference type="AlphaFoldDB" id="A0AAD6I795"/>
<keyword evidence="1" id="KW-1133">Transmembrane helix</keyword>
<dbReference type="Proteomes" id="UP001219568">
    <property type="component" value="Unassembled WGS sequence"/>
</dbReference>
<protein>
    <submittedName>
        <fullName evidence="2">Uncharacterized protein</fullName>
    </submittedName>
</protein>
<feature type="transmembrane region" description="Helical" evidence="1">
    <location>
        <begin position="255"/>
        <end position="274"/>
    </location>
</feature>
<reference evidence="2" key="1">
    <citation type="journal article" date="2023" name="IMA Fungus">
        <title>Comparative genomic study of the Penicillium genus elucidates a diverse pangenome and 15 lateral gene transfer events.</title>
        <authorList>
            <person name="Petersen C."/>
            <person name="Sorensen T."/>
            <person name="Nielsen M.R."/>
            <person name="Sondergaard T.E."/>
            <person name="Sorensen J.L."/>
            <person name="Fitzpatrick D.A."/>
            <person name="Frisvad J.C."/>
            <person name="Nielsen K.L."/>
        </authorList>
    </citation>
    <scope>NUCLEOTIDE SEQUENCE</scope>
    <source>
        <strain evidence="2">IBT 15450</strain>
    </source>
</reference>
<keyword evidence="1" id="KW-0812">Transmembrane</keyword>
<keyword evidence="1" id="KW-0472">Membrane</keyword>
<name>A0AAD6I795_PENCN</name>
<gene>
    <name evidence="2" type="ORF">N7460_009242</name>
</gene>
<organism evidence="2 3">
    <name type="scientific">Penicillium canescens</name>
    <dbReference type="NCBI Taxonomy" id="5083"/>
    <lineage>
        <taxon>Eukaryota</taxon>
        <taxon>Fungi</taxon>
        <taxon>Dikarya</taxon>
        <taxon>Ascomycota</taxon>
        <taxon>Pezizomycotina</taxon>
        <taxon>Eurotiomycetes</taxon>
        <taxon>Eurotiomycetidae</taxon>
        <taxon>Eurotiales</taxon>
        <taxon>Aspergillaceae</taxon>
        <taxon>Penicillium</taxon>
    </lineage>
</organism>
<sequence length="275" mass="31937">MVCESRLERKGLYTELQKYRWSKSDAEMESPLLPLLRTELELREVVQRELSLQNWKPSHEETKKEDKGNQTREEAVQIQLQVLNKRYWLLEREWWKHRYDCSGPVRRAFEFWRSHSQWYLHRNIIECCAARGGCCGFSCGCCVNRKIPEGRKLGVGHCTDECECCKARVSSITDLTEAQKEVVYSDFDLNLSTSYYDALCRASIWGLPPVGMCGDERSPSELTRQPIYHLIFSLKGGRMLIGYKAVLTDKSRCEIIVICFILIFLMLGVCLIAMI</sequence>
<comment type="caution">
    <text evidence="2">The sequence shown here is derived from an EMBL/GenBank/DDBJ whole genome shotgun (WGS) entry which is preliminary data.</text>
</comment>
<evidence type="ECO:0000256" key="1">
    <source>
        <dbReference type="SAM" id="Phobius"/>
    </source>
</evidence>
<reference evidence="2" key="2">
    <citation type="submission" date="2023-01" db="EMBL/GenBank/DDBJ databases">
        <authorList>
            <person name="Petersen C."/>
        </authorList>
    </citation>
    <scope>NUCLEOTIDE SEQUENCE</scope>
    <source>
        <strain evidence="2">IBT 15450</strain>
    </source>
</reference>
<dbReference type="EMBL" id="JAQJZL010000010">
    <property type="protein sequence ID" value="KAJ6035067.1"/>
    <property type="molecule type" value="Genomic_DNA"/>
</dbReference>
<proteinExistence type="predicted"/>